<evidence type="ECO:0000259" key="6">
    <source>
        <dbReference type="Pfam" id="PF06803"/>
    </source>
</evidence>
<keyword evidence="8" id="KW-1185">Reference proteome</keyword>
<proteinExistence type="predicted"/>
<evidence type="ECO:0000256" key="4">
    <source>
        <dbReference type="ARBA" id="ARBA00023136"/>
    </source>
</evidence>
<reference evidence="7 8" key="1">
    <citation type="journal article" date="2013" name="Genome Announc.">
        <title>Genome Sequence of Sporolactobacillus laevolacticus DSM442, an Efficient Polymer-Grade D-Lactate Producer from Agricultural Waste Cottonseed as a Nitrogen Source.</title>
        <authorList>
            <person name="Wang H."/>
            <person name="Wang L."/>
            <person name="Ju J."/>
            <person name="Yu B."/>
            <person name="Ma Y."/>
        </authorList>
    </citation>
    <scope>NUCLEOTIDE SEQUENCE [LARGE SCALE GENOMIC DNA]</scope>
    <source>
        <strain evidence="7 8">DSM 442</strain>
    </source>
</reference>
<evidence type="ECO:0000256" key="1">
    <source>
        <dbReference type="ARBA" id="ARBA00004127"/>
    </source>
</evidence>
<feature type="transmembrane region" description="Helical" evidence="5">
    <location>
        <begin position="100"/>
        <end position="122"/>
    </location>
</feature>
<evidence type="ECO:0000256" key="5">
    <source>
        <dbReference type="SAM" id="Phobius"/>
    </source>
</evidence>
<dbReference type="AlphaFoldDB" id="V6IUP1"/>
<evidence type="ECO:0000256" key="2">
    <source>
        <dbReference type="ARBA" id="ARBA00022692"/>
    </source>
</evidence>
<dbReference type="EMBL" id="AWTC01000018">
    <property type="protein sequence ID" value="EST10715.1"/>
    <property type="molecule type" value="Genomic_DNA"/>
</dbReference>
<comment type="subcellular location">
    <subcellularLocation>
        <location evidence="1">Endomembrane system</location>
        <topology evidence="1">Multi-pass membrane protein</topology>
    </subcellularLocation>
</comment>
<dbReference type="Proteomes" id="UP000018296">
    <property type="component" value="Unassembled WGS sequence"/>
</dbReference>
<sequence>MNTLKNYAIRLKQELFVLYLSYKDLRTPWYAKAIAICVVAYAFSPIDLIPDFIPVLGYLDDLIVVPFGISLALKLIPPIVIEENQEKSKEIRKNAKPKNWFVGILIILIWLLLAVWIGNLIVELISR</sequence>
<dbReference type="GO" id="GO:0012505">
    <property type="term" value="C:endomembrane system"/>
    <property type="evidence" value="ECO:0007669"/>
    <property type="project" value="UniProtKB-SubCell"/>
</dbReference>
<dbReference type="InterPro" id="IPR010652">
    <property type="entry name" value="DUF1232"/>
</dbReference>
<keyword evidence="4 5" id="KW-0472">Membrane</keyword>
<accession>V6IUP1</accession>
<dbReference type="RefSeq" id="WP_023511270.1">
    <property type="nucleotide sequence ID" value="NZ_AWTC01000018.1"/>
</dbReference>
<evidence type="ECO:0000256" key="3">
    <source>
        <dbReference type="ARBA" id="ARBA00022989"/>
    </source>
</evidence>
<feature type="transmembrane region" description="Helical" evidence="5">
    <location>
        <begin position="29"/>
        <end position="50"/>
    </location>
</feature>
<feature type="domain" description="DUF1232" evidence="6">
    <location>
        <begin position="31"/>
        <end position="67"/>
    </location>
</feature>
<dbReference type="eggNOG" id="COG3339">
    <property type="taxonomic scope" value="Bacteria"/>
</dbReference>
<gene>
    <name evidence="7" type="ORF">P343_15245</name>
</gene>
<evidence type="ECO:0000313" key="7">
    <source>
        <dbReference type="EMBL" id="EST10715.1"/>
    </source>
</evidence>
<dbReference type="Pfam" id="PF06803">
    <property type="entry name" value="DUF1232"/>
    <property type="match status" value="1"/>
</dbReference>
<comment type="caution">
    <text evidence="7">The sequence shown here is derived from an EMBL/GenBank/DDBJ whole genome shotgun (WGS) entry which is preliminary data.</text>
</comment>
<feature type="transmembrane region" description="Helical" evidence="5">
    <location>
        <begin position="62"/>
        <end position="80"/>
    </location>
</feature>
<keyword evidence="3 5" id="KW-1133">Transmembrane helix</keyword>
<evidence type="ECO:0000313" key="8">
    <source>
        <dbReference type="Proteomes" id="UP000018296"/>
    </source>
</evidence>
<organism evidence="7 8">
    <name type="scientific">Sporolactobacillus laevolacticus DSM 442</name>
    <dbReference type="NCBI Taxonomy" id="1395513"/>
    <lineage>
        <taxon>Bacteria</taxon>
        <taxon>Bacillati</taxon>
        <taxon>Bacillota</taxon>
        <taxon>Bacilli</taxon>
        <taxon>Bacillales</taxon>
        <taxon>Sporolactobacillaceae</taxon>
        <taxon>Sporolactobacillus</taxon>
    </lineage>
</organism>
<dbReference type="PATRIC" id="fig|1395513.3.peg.3101"/>
<keyword evidence="2 5" id="KW-0812">Transmembrane</keyword>
<protein>
    <recommendedName>
        <fullName evidence="6">DUF1232 domain-containing protein</fullName>
    </recommendedName>
</protein>
<name>V6IUP1_9BACL</name>